<dbReference type="RefSeq" id="WP_142709328.1">
    <property type="nucleotide sequence ID" value="NZ_VIRS01000044.1"/>
</dbReference>
<feature type="domain" description="NADP-dependent oxidoreductase" evidence="2">
    <location>
        <begin position="17"/>
        <end position="311"/>
    </location>
</feature>
<dbReference type="GO" id="GO:0016491">
    <property type="term" value="F:oxidoreductase activity"/>
    <property type="evidence" value="ECO:0007669"/>
    <property type="project" value="UniProtKB-KW"/>
</dbReference>
<gene>
    <name evidence="3" type="ORF">FL583_35725</name>
</gene>
<dbReference type="InterPro" id="IPR050523">
    <property type="entry name" value="AKR_Detox_Biosynth"/>
</dbReference>
<dbReference type="Proteomes" id="UP000317982">
    <property type="component" value="Unassembled WGS sequence"/>
</dbReference>
<evidence type="ECO:0000313" key="4">
    <source>
        <dbReference type="Proteomes" id="UP000317982"/>
    </source>
</evidence>
<keyword evidence="4" id="KW-1185">Reference proteome</keyword>
<proteinExistence type="predicted"/>
<dbReference type="Gene3D" id="3.20.20.100">
    <property type="entry name" value="NADP-dependent oxidoreductase domain"/>
    <property type="match status" value="1"/>
</dbReference>
<evidence type="ECO:0000313" key="3">
    <source>
        <dbReference type="EMBL" id="TQS40270.1"/>
    </source>
</evidence>
<sequence>MNMPLRALGASGLTVSRLALGSWRTFERISREQGIAVMQAARDAGITFLDDARYDDETGSAPIPTGYSEVVFGELFRAAGWERDEVVVANKLWWEFWPEQSAAAELDASLQRMGLDHVDLIYAEAPPAGLEIADAVGQIVELIRAGKARAWGVLNWTAEQVLEAAQIADMDKLPGPAAAQLPYSLVRRDVVEDDHLIRSLAAANTAVVASYALAGGLLTGKYAAGGDGRHSGDRSDPRFADALAAGDALAALAADLHTDAATLALAFPLLNPAVASVLFGATRPEQVWADINALELAETLDETDADRLRAIALPAAAA</sequence>
<dbReference type="PANTHER" id="PTHR43364">
    <property type="entry name" value="NADH-SPECIFIC METHYLGLYOXAL REDUCTASE-RELATED"/>
    <property type="match status" value="1"/>
</dbReference>
<name>A0A545AG80_9ACTN</name>
<keyword evidence="1" id="KW-0560">Oxidoreductase</keyword>
<dbReference type="AlphaFoldDB" id="A0A545AG80"/>
<dbReference type="InterPro" id="IPR036812">
    <property type="entry name" value="NAD(P)_OxRdtase_dom_sf"/>
</dbReference>
<evidence type="ECO:0000259" key="2">
    <source>
        <dbReference type="Pfam" id="PF00248"/>
    </source>
</evidence>
<accession>A0A545AG80</accession>
<dbReference type="OrthoDB" id="4962752at2"/>
<organism evidence="3 4">
    <name type="scientific">Cryptosporangium phraense</name>
    <dbReference type="NCBI Taxonomy" id="2593070"/>
    <lineage>
        <taxon>Bacteria</taxon>
        <taxon>Bacillati</taxon>
        <taxon>Actinomycetota</taxon>
        <taxon>Actinomycetes</taxon>
        <taxon>Cryptosporangiales</taxon>
        <taxon>Cryptosporangiaceae</taxon>
        <taxon>Cryptosporangium</taxon>
    </lineage>
</organism>
<dbReference type="InParanoid" id="A0A545AG80"/>
<dbReference type="InterPro" id="IPR023210">
    <property type="entry name" value="NADP_OxRdtase_dom"/>
</dbReference>
<dbReference type="GO" id="GO:0005829">
    <property type="term" value="C:cytosol"/>
    <property type="evidence" value="ECO:0007669"/>
    <property type="project" value="TreeGrafter"/>
</dbReference>
<dbReference type="Pfam" id="PF00248">
    <property type="entry name" value="Aldo_ket_red"/>
    <property type="match status" value="1"/>
</dbReference>
<protein>
    <submittedName>
        <fullName evidence="3">Aldo/keto reductase</fullName>
    </submittedName>
</protein>
<dbReference type="SUPFAM" id="SSF51430">
    <property type="entry name" value="NAD(P)-linked oxidoreductase"/>
    <property type="match status" value="1"/>
</dbReference>
<dbReference type="PANTHER" id="PTHR43364:SF4">
    <property type="entry name" value="NAD(P)-LINKED OXIDOREDUCTASE SUPERFAMILY PROTEIN"/>
    <property type="match status" value="1"/>
</dbReference>
<evidence type="ECO:0000256" key="1">
    <source>
        <dbReference type="ARBA" id="ARBA00023002"/>
    </source>
</evidence>
<comment type="caution">
    <text evidence="3">The sequence shown here is derived from an EMBL/GenBank/DDBJ whole genome shotgun (WGS) entry which is preliminary data.</text>
</comment>
<dbReference type="EMBL" id="VIRS01000044">
    <property type="protein sequence ID" value="TQS40270.1"/>
    <property type="molecule type" value="Genomic_DNA"/>
</dbReference>
<reference evidence="3 4" key="1">
    <citation type="submission" date="2019-07" db="EMBL/GenBank/DDBJ databases">
        <title>Cryptosporangium phraense sp. nov., isolated from plant litter.</title>
        <authorList>
            <person name="Suriyachadkun C."/>
        </authorList>
    </citation>
    <scope>NUCLEOTIDE SEQUENCE [LARGE SCALE GENOMIC DNA]</scope>
    <source>
        <strain evidence="3 4">A-T 5661</strain>
    </source>
</reference>